<keyword evidence="1" id="KW-0805">Transcription regulation</keyword>
<protein>
    <recommendedName>
        <fullName evidence="1">Ferric uptake regulation protein</fullName>
    </recommendedName>
</protein>
<comment type="subcellular location">
    <subcellularLocation>
        <location evidence="1">Cytoplasm</location>
    </subcellularLocation>
</comment>
<dbReference type="GO" id="GO:0003700">
    <property type="term" value="F:DNA-binding transcription factor activity"/>
    <property type="evidence" value="ECO:0007669"/>
    <property type="project" value="UniProtKB-UniRule"/>
</dbReference>
<dbReference type="GO" id="GO:0000976">
    <property type="term" value="F:transcription cis-regulatory region binding"/>
    <property type="evidence" value="ECO:0007669"/>
    <property type="project" value="TreeGrafter"/>
</dbReference>
<dbReference type="OrthoDB" id="8659436at2"/>
<dbReference type="Proteomes" id="UP000185678">
    <property type="component" value="Unassembled WGS sequence"/>
</dbReference>
<proteinExistence type="inferred from homology"/>
<dbReference type="STRING" id="80876.SAMN05421779_101351"/>
<dbReference type="EMBL" id="FTOA01000001">
    <property type="protein sequence ID" value="SIS38212.1"/>
    <property type="molecule type" value="Genomic_DNA"/>
</dbReference>
<keyword evidence="1" id="KW-0963">Cytoplasm</keyword>
<sequence>MAVRDATLREPAPQTLRRHRILPTRQRIAMLEALRDTLQTHISPDQFHRDLTEKGQRLSLATVYNTLNQFAAAGLVRRIGFGERIWFCTDPNLHHHYFNESLGTLEAMNEPFPLPETLPSAPAGTEICGIDIIVRLRNV</sequence>
<dbReference type="GO" id="GO:0008270">
    <property type="term" value="F:zinc ion binding"/>
    <property type="evidence" value="ECO:0007669"/>
    <property type="project" value="TreeGrafter"/>
</dbReference>
<dbReference type="RefSeq" id="WP_076398348.1">
    <property type="nucleotide sequence ID" value="NZ_FTOA01000001.1"/>
</dbReference>
<comment type="similarity">
    <text evidence="1">Belongs to the Fur family.</text>
</comment>
<organism evidence="2 3">
    <name type="scientific">Insolitispirillum peregrinum</name>
    <dbReference type="NCBI Taxonomy" id="80876"/>
    <lineage>
        <taxon>Bacteria</taxon>
        <taxon>Pseudomonadati</taxon>
        <taxon>Pseudomonadota</taxon>
        <taxon>Alphaproteobacteria</taxon>
        <taxon>Rhodospirillales</taxon>
        <taxon>Novispirillaceae</taxon>
        <taxon>Insolitispirillum</taxon>
    </lineage>
</organism>
<dbReference type="PANTHER" id="PTHR33202">
    <property type="entry name" value="ZINC UPTAKE REGULATION PROTEIN"/>
    <property type="match status" value="1"/>
</dbReference>
<gene>
    <name evidence="1" type="primary">fur</name>
    <name evidence="2" type="ORF">SAMN05421779_101351</name>
</gene>
<dbReference type="GO" id="GO:0005737">
    <property type="term" value="C:cytoplasm"/>
    <property type="evidence" value="ECO:0007669"/>
    <property type="project" value="UniProtKB-SubCell"/>
</dbReference>
<evidence type="ECO:0000256" key="1">
    <source>
        <dbReference type="RuleBase" id="RU364037"/>
    </source>
</evidence>
<accession>A0A1N7IMD4</accession>
<evidence type="ECO:0000313" key="2">
    <source>
        <dbReference type="EMBL" id="SIS38212.1"/>
    </source>
</evidence>
<reference evidence="2 3" key="1">
    <citation type="submission" date="2017-01" db="EMBL/GenBank/DDBJ databases">
        <authorList>
            <person name="Mah S.A."/>
            <person name="Swanson W.J."/>
            <person name="Moy G.W."/>
            <person name="Vacquier V.D."/>
        </authorList>
    </citation>
    <scope>NUCLEOTIDE SEQUENCE [LARGE SCALE GENOMIC DNA]</scope>
    <source>
        <strain evidence="2 3">DSM 11589</strain>
    </source>
</reference>
<keyword evidence="1" id="KW-0862">Zinc</keyword>
<keyword evidence="1" id="KW-0804">Transcription</keyword>
<dbReference type="InterPro" id="IPR036388">
    <property type="entry name" value="WH-like_DNA-bd_sf"/>
</dbReference>
<keyword evidence="1" id="KW-0238">DNA-binding</keyword>
<dbReference type="InterPro" id="IPR002481">
    <property type="entry name" value="FUR"/>
</dbReference>
<dbReference type="AlphaFoldDB" id="A0A1N7IMD4"/>
<comment type="subunit">
    <text evidence="1">Homodimer.</text>
</comment>
<keyword evidence="1" id="KW-0479">Metal-binding</keyword>
<keyword evidence="3" id="KW-1185">Reference proteome</keyword>
<dbReference type="SUPFAM" id="SSF46785">
    <property type="entry name" value="Winged helix' DNA-binding domain"/>
    <property type="match status" value="1"/>
</dbReference>
<name>A0A1N7IMD4_9PROT</name>
<dbReference type="Gene3D" id="1.10.10.10">
    <property type="entry name" value="Winged helix-like DNA-binding domain superfamily/Winged helix DNA-binding domain"/>
    <property type="match status" value="1"/>
</dbReference>
<dbReference type="CDD" id="cd07153">
    <property type="entry name" value="Fur_like"/>
    <property type="match status" value="1"/>
</dbReference>
<keyword evidence="1" id="KW-0408">Iron</keyword>
<dbReference type="PANTHER" id="PTHR33202:SF7">
    <property type="entry name" value="FERRIC UPTAKE REGULATION PROTEIN"/>
    <property type="match status" value="1"/>
</dbReference>
<dbReference type="InterPro" id="IPR036390">
    <property type="entry name" value="WH_DNA-bd_sf"/>
</dbReference>
<dbReference type="GO" id="GO:1900376">
    <property type="term" value="P:regulation of secondary metabolite biosynthetic process"/>
    <property type="evidence" value="ECO:0007669"/>
    <property type="project" value="TreeGrafter"/>
</dbReference>
<dbReference type="GO" id="GO:0045892">
    <property type="term" value="P:negative regulation of DNA-templated transcription"/>
    <property type="evidence" value="ECO:0007669"/>
    <property type="project" value="TreeGrafter"/>
</dbReference>
<evidence type="ECO:0000313" key="3">
    <source>
        <dbReference type="Proteomes" id="UP000185678"/>
    </source>
</evidence>
<keyword evidence="1" id="KW-0678">Repressor</keyword>
<dbReference type="Pfam" id="PF01475">
    <property type="entry name" value="FUR"/>
    <property type="match status" value="1"/>
</dbReference>